<evidence type="ECO:0000313" key="1">
    <source>
        <dbReference type="EMBL" id="SFO51531.1"/>
    </source>
</evidence>
<keyword evidence="2" id="KW-1185">Reference proteome</keyword>
<dbReference type="AlphaFoldDB" id="A0A1I5HUQ5"/>
<evidence type="ECO:0000313" key="2">
    <source>
        <dbReference type="Proteomes" id="UP000198968"/>
    </source>
</evidence>
<protein>
    <submittedName>
        <fullName evidence="1">Uncharacterized protein</fullName>
    </submittedName>
</protein>
<gene>
    <name evidence="1" type="ORF">SAMN05428971_4306</name>
</gene>
<dbReference type="Proteomes" id="UP000198968">
    <property type="component" value="Unassembled WGS sequence"/>
</dbReference>
<name>A0A1I5HUQ5_9GAMM</name>
<organism evidence="1 2">
    <name type="scientific">Candidatus Pantoea varia</name>
    <dbReference type="NCBI Taxonomy" id="1881036"/>
    <lineage>
        <taxon>Bacteria</taxon>
        <taxon>Pseudomonadati</taxon>
        <taxon>Pseudomonadota</taxon>
        <taxon>Gammaproteobacteria</taxon>
        <taxon>Enterobacterales</taxon>
        <taxon>Erwiniaceae</taxon>
        <taxon>Pantoea</taxon>
    </lineage>
</organism>
<reference evidence="2" key="1">
    <citation type="submission" date="2016-10" db="EMBL/GenBank/DDBJ databases">
        <authorList>
            <person name="Varghese N."/>
            <person name="Submissions S."/>
        </authorList>
    </citation>
    <scope>NUCLEOTIDE SEQUENCE [LARGE SCALE GENOMIC DNA]</scope>
    <source>
        <strain evidence="2">OV426</strain>
    </source>
</reference>
<dbReference type="EMBL" id="FOVG01000007">
    <property type="protein sequence ID" value="SFO51531.1"/>
    <property type="molecule type" value="Genomic_DNA"/>
</dbReference>
<proteinExistence type="predicted"/>
<accession>A0A1I5HUQ5</accession>
<sequence length="106" mass="12367">MISASYCTENNNQLAARSRDANNRCMTTYRVRVGYHNPSALTFRQLDEILEPQRFWRTDSAGGQFRYFMEYEYQSDVRDLCSVCSLAYSQACKVRKCPLILVEVMN</sequence>